<gene>
    <name evidence="1" type="ORF">DFQ27_009195</name>
</gene>
<protein>
    <submittedName>
        <fullName evidence="1">Uncharacterized protein</fullName>
    </submittedName>
</protein>
<keyword evidence="2" id="KW-1185">Reference proteome</keyword>
<name>A0A9P6UAX7_9FUNG</name>
<evidence type="ECO:0000313" key="2">
    <source>
        <dbReference type="Proteomes" id="UP000807716"/>
    </source>
</evidence>
<dbReference type="OrthoDB" id="2423201at2759"/>
<dbReference type="EMBL" id="JAAAJB010000082">
    <property type="protein sequence ID" value="KAG0267049.1"/>
    <property type="molecule type" value="Genomic_DNA"/>
</dbReference>
<reference evidence="1" key="1">
    <citation type="journal article" date="2020" name="Fungal Divers.">
        <title>Resolving the Mortierellaceae phylogeny through synthesis of multi-gene phylogenetics and phylogenomics.</title>
        <authorList>
            <person name="Vandepol N."/>
            <person name="Liber J."/>
            <person name="Desiro A."/>
            <person name="Na H."/>
            <person name="Kennedy M."/>
            <person name="Barry K."/>
            <person name="Grigoriev I.V."/>
            <person name="Miller A.N."/>
            <person name="O'Donnell K."/>
            <person name="Stajich J.E."/>
            <person name="Bonito G."/>
        </authorList>
    </citation>
    <scope>NUCLEOTIDE SEQUENCE</scope>
    <source>
        <strain evidence="1">BC1065</strain>
    </source>
</reference>
<organism evidence="1 2">
    <name type="scientific">Actinomortierella ambigua</name>
    <dbReference type="NCBI Taxonomy" id="1343610"/>
    <lineage>
        <taxon>Eukaryota</taxon>
        <taxon>Fungi</taxon>
        <taxon>Fungi incertae sedis</taxon>
        <taxon>Mucoromycota</taxon>
        <taxon>Mortierellomycotina</taxon>
        <taxon>Mortierellomycetes</taxon>
        <taxon>Mortierellales</taxon>
        <taxon>Mortierellaceae</taxon>
        <taxon>Actinomortierella</taxon>
    </lineage>
</organism>
<dbReference type="AlphaFoldDB" id="A0A9P6UAX7"/>
<evidence type="ECO:0000313" key="1">
    <source>
        <dbReference type="EMBL" id="KAG0267049.1"/>
    </source>
</evidence>
<comment type="caution">
    <text evidence="1">The sequence shown here is derived from an EMBL/GenBank/DDBJ whole genome shotgun (WGS) entry which is preliminary data.</text>
</comment>
<proteinExistence type="predicted"/>
<sequence>MTLTFAWFKSAIADTIHIQEQASAELYAGQTVPISYEIHHNGLAKLMWVKLHLMTEDGQDAGPGTIDTMERSDWEDTLPVQIRATKDSNLPLRANNDVAAAASHSSVSLRLGRSLAKLKRSLYVQPDEDEHTRQNTKRFLYLISDQF</sequence>
<dbReference type="Proteomes" id="UP000807716">
    <property type="component" value="Unassembled WGS sequence"/>
</dbReference>
<accession>A0A9P6UAX7</accession>